<dbReference type="CDD" id="cd02883">
    <property type="entry name" value="NUDIX_Hydrolase"/>
    <property type="match status" value="1"/>
</dbReference>
<dbReference type="PROSITE" id="PS51462">
    <property type="entry name" value="NUDIX"/>
    <property type="match status" value="1"/>
</dbReference>
<evidence type="ECO:0000313" key="3">
    <source>
        <dbReference type="Proteomes" id="UP000448575"/>
    </source>
</evidence>
<dbReference type="Pfam" id="PF00293">
    <property type="entry name" value="NUDIX"/>
    <property type="match status" value="1"/>
</dbReference>
<dbReference type="InterPro" id="IPR000086">
    <property type="entry name" value="NUDIX_hydrolase_dom"/>
</dbReference>
<feature type="domain" description="Nudix hydrolase" evidence="1">
    <location>
        <begin position="84"/>
        <end position="207"/>
    </location>
</feature>
<dbReference type="GO" id="GO:0003824">
    <property type="term" value="F:catalytic activity"/>
    <property type="evidence" value="ECO:0007669"/>
    <property type="project" value="UniProtKB-ARBA"/>
</dbReference>
<reference evidence="2 3" key="1">
    <citation type="submission" date="2019-12" db="EMBL/GenBank/DDBJ databases">
        <title>Novel species isolated from a subtropical stream in China.</title>
        <authorList>
            <person name="Lu H."/>
        </authorList>
    </citation>
    <scope>NUCLEOTIDE SEQUENCE [LARGE SCALE GENOMIC DNA]</scope>
    <source>
        <strain evidence="2 3">DS3</strain>
    </source>
</reference>
<dbReference type="Proteomes" id="UP000448575">
    <property type="component" value="Unassembled WGS sequence"/>
</dbReference>
<dbReference type="AlphaFoldDB" id="A0A6N9HN12"/>
<protein>
    <submittedName>
        <fullName evidence="2">NUDIX domain-containing protein</fullName>
    </submittedName>
</protein>
<name>A0A6N9HN12_9BURK</name>
<dbReference type="InterPro" id="IPR015797">
    <property type="entry name" value="NUDIX_hydrolase-like_dom_sf"/>
</dbReference>
<evidence type="ECO:0000313" key="2">
    <source>
        <dbReference type="EMBL" id="MYN05091.1"/>
    </source>
</evidence>
<comment type="caution">
    <text evidence="2">The sequence shown here is derived from an EMBL/GenBank/DDBJ whole genome shotgun (WGS) entry which is preliminary data.</text>
</comment>
<gene>
    <name evidence="2" type="ORF">GTP41_23630</name>
</gene>
<evidence type="ECO:0000259" key="1">
    <source>
        <dbReference type="PROSITE" id="PS51462"/>
    </source>
</evidence>
<sequence length="207" mass="22335">MTCYHPYPDDKGRPVVIRTPSLPTPLEHWRQAGQSATVLPQGDMPPALAGIAFTPWRDVPADDQAWAMVPGQAAIEEQPFILPPGKAAAAGVVIEEDDGRIWLVAPSNQFGGYQATFPKGRVEAGFSLQASAIREAFEESGLQVVITGFLADSSRSQTFTRYYRARRVGGTPSAMGWETQAVHLVPRAQLAAFATHANDQPLIALLA</sequence>
<dbReference type="RefSeq" id="WP_161028038.1">
    <property type="nucleotide sequence ID" value="NZ_WWCJ01000024.1"/>
</dbReference>
<dbReference type="EMBL" id="WWCJ01000024">
    <property type="protein sequence ID" value="MYN05091.1"/>
    <property type="molecule type" value="Genomic_DNA"/>
</dbReference>
<organism evidence="2 3">
    <name type="scientific">Pseudoduganella guangdongensis</name>
    <dbReference type="NCBI Taxonomy" id="2692179"/>
    <lineage>
        <taxon>Bacteria</taxon>
        <taxon>Pseudomonadati</taxon>
        <taxon>Pseudomonadota</taxon>
        <taxon>Betaproteobacteria</taxon>
        <taxon>Burkholderiales</taxon>
        <taxon>Oxalobacteraceae</taxon>
        <taxon>Telluria group</taxon>
        <taxon>Pseudoduganella</taxon>
    </lineage>
</organism>
<dbReference type="Gene3D" id="3.90.79.10">
    <property type="entry name" value="Nucleoside Triphosphate Pyrophosphohydrolase"/>
    <property type="match status" value="1"/>
</dbReference>
<accession>A0A6N9HN12</accession>
<dbReference type="SUPFAM" id="SSF55811">
    <property type="entry name" value="Nudix"/>
    <property type="match status" value="1"/>
</dbReference>
<proteinExistence type="predicted"/>
<keyword evidence="3" id="KW-1185">Reference proteome</keyword>